<gene>
    <name evidence="2" type="ORF">TH66_18875</name>
    <name evidence="3" type="ORF">TR74_14715</name>
</gene>
<dbReference type="GO" id="GO:0003677">
    <property type="term" value="F:DNA binding"/>
    <property type="evidence" value="ECO:0007669"/>
    <property type="project" value="InterPro"/>
</dbReference>
<dbReference type="InterPro" id="IPR010982">
    <property type="entry name" value="Lambda_DNA-bd_dom_sf"/>
</dbReference>
<comment type="caution">
    <text evidence="3">The sequence shown here is derived from an EMBL/GenBank/DDBJ whole genome shotgun (WGS) entry which is preliminary data.</text>
</comment>
<proteinExistence type="predicted"/>
<evidence type="ECO:0000313" key="2">
    <source>
        <dbReference type="EMBL" id="KWW97624.1"/>
    </source>
</evidence>
<dbReference type="SUPFAM" id="SSF47413">
    <property type="entry name" value="lambda repressor-like DNA-binding domains"/>
    <property type="match status" value="1"/>
</dbReference>
<dbReference type="CDD" id="cd00093">
    <property type="entry name" value="HTH_XRE"/>
    <property type="match status" value="1"/>
</dbReference>
<protein>
    <recommendedName>
        <fullName evidence="1">HTH cro/C1-type domain-containing protein</fullName>
    </recommendedName>
</protein>
<dbReference type="PROSITE" id="PS50943">
    <property type="entry name" value="HTH_CROC1"/>
    <property type="match status" value="1"/>
</dbReference>
<sequence>MPKSRRRPPTVRARRLGAELRRLREAAGFTLEQAAEAIECHPSMLSRIETGHRNIRPLELRALLDKYGVTDEERREALLTLSRESKRRDWWHSYSDVLARPYQDLISLEVRASSLRIYHTQVIPGLFQTAGYAYAVIQAVRVGDAPEAIQRRVDARMARQEILRREPPPEVWLVLDEAALRRAPTADPGVMRDQLEHLLEVADLPHVTLQVLPFSAGLHAGVDGAFTFLAFPEVEGPSIVYLESLTGGLYIEKEPDVDRYARVFDHLRASALPEAASRRMIVECRKEY</sequence>
<feature type="domain" description="HTH cro/C1-type" evidence="1">
    <location>
        <begin position="20"/>
        <end position="74"/>
    </location>
</feature>
<dbReference type="SMART" id="SM00530">
    <property type="entry name" value="HTH_XRE"/>
    <property type="match status" value="1"/>
</dbReference>
<dbReference type="Pfam" id="PF13560">
    <property type="entry name" value="HTH_31"/>
    <property type="match status" value="1"/>
</dbReference>
<dbReference type="Proteomes" id="UP000070598">
    <property type="component" value="Unassembled WGS sequence"/>
</dbReference>
<dbReference type="InterPro" id="IPR043917">
    <property type="entry name" value="DUF5753"/>
</dbReference>
<reference evidence="3 5" key="2">
    <citation type="submission" date="2015-02" db="EMBL/GenBank/DDBJ databases">
        <title>Physiological reanalysis, assessment of diazotrophy, and genome sequences of multiple isolates of Streptomyces thermoautotrophicus.</title>
        <authorList>
            <person name="MacKellar D.C."/>
            <person name="Lieber L."/>
            <person name="Norman J."/>
            <person name="Bolger A."/>
            <person name="Tobin C."/>
            <person name="Murray J.W."/>
            <person name="Prell J."/>
        </authorList>
    </citation>
    <scope>NUCLEOTIDE SEQUENCE [LARGE SCALE GENOMIC DNA]</scope>
    <source>
        <strain evidence="3 5">UBT1</strain>
    </source>
</reference>
<dbReference type="AlphaFoldDB" id="A0A132NEF7"/>
<evidence type="ECO:0000259" key="1">
    <source>
        <dbReference type="PROSITE" id="PS50943"/>
    </source>
</evidence>
<dbReference type="Proteomes" id="UP000070659">
    <property type="component" value="Unassembled WGS sequence"/>
</dbReference>
<dbReference type="EMBL" id="JYIJ01000019">
    <property type="protein sequence ID" value="KWW97624.1"/>
    <property type="molecule type" value="Genomic_DNA"/>
</dbReference>
<dbReference type="InterPro" id="IPR001387">
    <property type="entry name" value="Cro/C1-type_HTH"/>
</dbReference>
<evidence type="ECO:0000313" key="4">
    <source>
        <dbReference type="Proteomes" id="UP000070598"/>
    </source>
</evidence>
<reference evidence="4" key="1">
    <citation type="submission" date="2015-02" db="EMBL/GenBank/DDBJ databases">
        <title>Physiological reanalysis, assessment of diazotrophy, and genome sequences of multiple isolates of Streptomyces thermoautotrophicus.</title>
        <authorList>
            <person name="MacKellar D.C."/>
            <person name="Lieber L."/>
            <person name="Norman J."/>
            <person name="Bolger A."/>
            <person name="Tobin C."/>
            <person name="Murray J.W."/>
            <person name="Friesen M."/>
            <person name="Prell J."/>
        </authorList>
    </citation>
    <scope>NUCLEOTIDE SEQUENCE [LARGE SCALE GENOMIC DNA]</scope>
    <source>
        <strain evidence="4">UBT1</strain>
    </source>
</reference>
<name>A0A132NEF7_9ACTN</name>
<dbReference type="RefSeq" id="WP_067071300.1">
    <property type="nucleotide sequence ID" value="NZ_JYIK01000973.1"/>
</dbReference>
<dbReference type="Pfam" id="PF19054">
    <property type="entry name" value="DUF5753"/>
    <property type="match status" value="1"/>
</dbReference>
<accession>A0A132NEF7</accession>
<dbReference type="Gene3D" id="1.10.260.40">
    <property type="entry name" value="lambda repressor-like DNA-binding domains"/>
    <property type="match status" value="1"/>
</dbReference>
<evidence type="ECO:0000313" key="3">
    <source>
        <dbReference type="EMBL" id="KWX08501.1"/>
    </source>
</evidence>
<organism evidence="3 4">
    <name type="scientific">Carbonactinospora thermoautotrophica</name>
    <dbReference type="NCBI Taxonomy" id="1469144"/>
    <lineage>
        <taxon>Bacteria</taxon>
        <taxon>Bacillati</taxon>
        <taxon>Actinomycetota</taxon>
        <taxon>Actinomycetes</taxon>
        <taxon>Kitasatosporales</taxon>
        <taxon>Carbonactinosporaceae</taxon>
        <taxon>Carbonactinospora</taxon>
    </lineage>
</organism>
<dbReference type="EMBL" id="JYIK01000973">
    <property type="protein sequence ID" value="KWX08501.1"/>
    <property type="molecule type" value="Genomic_DNA"/>
</dbReference>
<dbReference type="PATRIC" id="fig|1469144.8.peg.347"/>
<evidence type="ECO:0000313" key="5">
    <source>
        <dbReference type="Proteomes" id="UP000070659"/>
    </source>
</evidence>